<dbReference type="InterPro" id="IPR023426">
    <property type="entry name" value="Flap_endonuc"/>
</dbReference>
<dbReference type="Gene3D" id="1.10.150.20">
    <property type="entry name" value="5' to 3' exonuclease, C-terminal subdomain"/>
    <property type="match status" value="1"/>
</dbReference>
<sequence>MGVKGLNQLVKEHSPNAYKEFQLKNLFGRKVAIDASMCLYQFLISVRQSDGQQLTNEAGETTSHLSGMFYRTIRLVENGIKPVYVFDGKPPVLKGGELEKRMLKKQEALKQIEDLKETGTAEELMKFEKRTVRASKEQNEEAKKLLELMGIPYVEAPCEAEAQCAELARGGKVFAAASEDMDTLCYEPPYLLRHLTFAEARKMPIDEIQYATALEGLGLDKSTFIDLCILLGCDYCETIKGVGPVTAFKLIKEHGSLDNIVKWIEENPDKTKYRVPENWPYNEAKELFMNPDVLKADEVSLKWKEPNVEGLVQFMVDDKGFSDERIKSGAEKLKKGLKSGVQGRLDGFFSVVKKPESPNDKKRKQANEKGKGKGKAAKKTKLFVRNLPTEEKIATFHFFKSSRDIFRDARHF</sequence>
<dbReference type="PROSITE" id="PS00841">
    <property type="entry name" value="XPG_1"/>
    <property type="match status" value="1"/>
</dbReference>
<evidence type="ECO:0000259" key="19">
    <source>
        <dbReference type="SMART" id="SM00485"/>
    </source>
</evidence>
<feature type="compositionally biased region" description="Basic and acidic residues" evidence="17">
    <location>
        <begin position="353"/>
        <end position="371"/>
    </location>
</feature>
<comment type="caution">
    <text evidence="20">The sequence shown here is derived from an EMBL/GenBank/DDBJ whole genome shotgun (WGS) entry which is preliminary data.</text>
</comment>
<evidence type="ECO:0000256" key="12">
    <source>
        <dbReference type="ARBA" id="ARBA00023204"/>
    </source>
</evidence>
<keyword evidence="9 15" id="KW-0269">Exonuclease</keyword>
<feature type="coiled-coil region" evidence="16">
    <location>
        <begin position="98"/>
        <end position="145"/>
    </location>
</feature>
<gene>
    <name evidence="20" type="primary">FEN1</name>
    <name evidence="20" type="ORF">QCA50_016463</name>
</gene>
<dbReference type="SMART" id="SM00279">
    <property type="entry name" value="HhH2"/>
    <property type="match status" value="1"/>
</dbReference>
<evidence type="ECO:0000256" key="4">
    <source>
        <dbReference type="ARBA" id="ARBA00022722"/>
    </source>
</evidence>
<dbReference type="SMART" id="SM00485">
    <property type="entry name" value="XPGN"/>
    <property type="match status" value="1"/>
</dbReference>
<dbReference type="Pfam" id="PF00752">
    <property type="entry name" value="XPG_N"/>
    <property type="match status" value="1"/>
</dbReference>
<dbReference type="HAMAP" id="MF_00614">
    <property type="entry name" value="Fen"/>
    <property type="match status" value="1"/>
</dbReference>
<dbReference type="InterPro" id="IPR006086">
    <property type="entry name" value="XPG-I_dom"/>
</dbReference>
<keyword evidence="16" id="KW-0175">Coiled coil</keyword>
<evidence type="ECO:0000256" key="14">
    <source>
        <dbReference type="ARBA" id="ARBA00034726"/>
    </source>
</evidence>
<dbReference type="Gene3D" id="3.40.50.1010">
    <property type="entry name" value="5'-nuclease"/>
    <property type="match status" value="1"/>
</dbReference>
<keyword evidence="2 15" id="KW-0597">Phosphoprotein</keyword>
<evidence type="ECO:0000256" key="17">
    <source>
        <dbReference type="SAM" id="MobiDB-lite"/>
    </source>
</evidence>
<name>A0AAW0FN80_9APHY</name>
<evidence type="ECO:0000256" key="16">
    <source>
        <dbReference type="SAM" id="Coils"/>
    </source>
</evidence>
<evidence type="ECO:0000256" key="7">
    <source>
        <dbReference type="ARBA" id="ARBA00022763"/>
    </source>
</evidence>
<dbReference type="PRINTS" id="PR00853">
    <property type="entry name" value="XPGRADSUPER"/>
</dbReference>
<keyword evidence="13 15" id="KW-0539">Nucleus</keyword>
<keyword evidence="3 15" id="KW-0235">DNA replication</keyword>
<dbReference type="GO" id="GO:0005730">
    <property type="term" value="C:nucleolus"/>
    <property type="evidence" value="ECO:0007669"/>
    <property type="project" value="UniProtKB-SubCell"/>
</dbReference>
<dbReference type="SUPFAM" id="SSF47807">
    <property type="entry name" value="5' to 3' exonuclease, C-terminal subdomain"/>
    <property type="match status" value="1"/>
</dbReference>
<dbReference type="GO" id="GO:0005739">
    <property type="term" value="C:mitochondrion"/>
    <property type="evidence" value="ECO:0007669"/>
    <property type="project" value="UniProtKB-SubCell"/>
</dbReference>
<evidence type="ECO:0000256" key="6">
    <source>
        <dbReference type="ARBA" id="ARBA00022759"/>
    </source>
</evidence>
<dbReference type="PANTHER" id="PTHR11081:SF9">
    <property type="entry name" value="FLAP ENDONUCLEASE 1"/>
    <property type="match status" value="1"/>
</dbReference>
<comment type="similarity">
    <text evidence="14 15">Belongs to the XPG/RAD2 endonuclease family. FEN1 subfamily.</text>
</comment>
<dbReference type="GO" id="GO:0005654">
    <property type="term" value="C:nucleoplasm"/>
    <property type="evidence" value="ECO:0007669"/>
    <property type="project" value="UniProtKB-SubCell"/>
</dbReference>
<dbReference type="GO" id="GO:0006284">
    <property type="term" value="P:base-excision repair"/>
    <property type="evidence" value="ECO:0007669"/>
    <property type="project" value="UniProtKB-UniRule"/>
</dbReference>
<evidence type="ECO:0000256" key="2">
    <source>
        <dbReference type="ARBA" id="ARBA00022553"/>
    </source>
</evidence>
<evidence type="ECO:0000256" key="5">
    <source>
        <dbReference type="ARBA" id="ARBA00022723"/>
    </source>
</evidence>
<evidence type="ECO:0000313" key="20">
    <source>
        <dbReference type="EMBL" id="KAK7680465.1"/>
    </source>
</evidence>
<evidence type="ECO:0000256" key="8">
    <source>
        <dbReference type="ARBA" id="ARBA00022801"/>
    </source>
</evidence>
<keyword evidence="6 15" id="KW-0255">Endonuclease</keyword>
<evidence type="ECO:0000256" key="11">
    <source>
        <dbReference type="ARBA" id="ARBA00023128"/>
    </source>
</evidence>
<evidence type="ECO:0000256" key="3">
    <source>
        <dbReference type="ARBA" id="ARBA00022705"/>
    </source>
</evidence>
<dbReference type="PANTHER" id="PTHR11081">
    <property type="entry name" value="FLAP ENDONUCLEASE FAMILY MEMBER"/>
    <property type="match status" value="1"/>
</dbReference>
<dbReference type="AlphaFoldDB" id="A0AAW0FN80"/>
<dbReference type="FunFam" id="3.40.50.1010:FF:000003">
    <property type="entry name" value="Flap endonuclease 1"/>
    <property type="match status" value="1"/>
</dbReference>
<dbReference type="GO" id="GO:0043137">
    <property type="term" value="P:DNA replication, removal of RNA primer"/>
    <property type="evidence" value="ECO:0007669"/>
    <property type="project" value="UniProtKB-UniRule"/>
</dbReference>
<evidence type="ECO:0000256" key="9">
    <source>
        <dbReference type="ARBA" id="ARBA00022839"/>
    </source>
</evidence>
<keyword evidence="7 15" id="KW-0227">DNA damage</keyword>
<dbReference type="InterPro" id="IPR036279">
    <property type="entry name" value="5-3_exonuclease_C_sf"/>
</dbReference>
<feature type="domain" description="XPG N-terminal" evidence="19">
    <location>
        <begin position="1"/>
        <end position="108"/>
    </location>
</feature>
<dbReference type="EMBL" id="JASBNA010000049">
    <property type="protein sequence ID" value="KAK7680465.1"/>
    <property type="molecule type" value="Genomic_DNA"/>
</dbReference>
<keyword evidence="12 15" id="KW-0234">DNA repair</keyword>
<dbReference type="GO" id="GO:0008409">
    <property type="term" value="F:5'-3' exonuclease activity"/>
    <property type="evidence" value="ECO:0007669"/>
    <property type="project" value="UniProtKB-UniRule"/>
</dbReference>
<keyword evidence="4 15" id="KW-0540">Nuclease</keyword>
<comment type="cofactor">
    <cofactor evidence="15">
        <name>Mg(2+)</name>
        <dbReference type="ChEBI" id="CHEBI:18420"/>
    </cofactor>
    <text evidence="15">Binds 2 magnesium ions per subunit. They probably participate in the reaction catalyzed by the enzyme. May bind an additional third magnesium ion after substrate binding.</text>
</comment>
<keyword evidence="8 15" id="KW-0378">Hydrolase</keyword>
<evidence type="ECO:0000256" key="15">
    <source>
        <dbReference type="HAMAP-Rule" id="MF_03140"/>
    </source>
</evidence>
<dbReference type="GO" id="GO:0003677">
    <property type="term" value="F:DNA binding"/>
    <property type="evidence" value="ECO:0007669"/>
    <property type="project" value="UniProtKB-UniRule"/>
</dbReference>
<comment type="function">
    <text evidence="15">Structure-specific nuclease with 5'-flap endonuclease and 5'-3' exonuclease activities involved in DNA replication and repair. During DNA replication, cleaves the 5'-overhanging flap structure that is generated by displacement synthesis when DNA polymerase encounters the 5'-end of a downstream Okazaki fragment. It enters the flap from the 5'-end and then tracks to cleave the flap base, leaving a nick for ligation. Also involved in the long patch base excision repair (LP-BER) pathway, by cleaving within the apurinic/apyrimidinic (AP) site-terminated flap. Acts as a genome stabilization factor that prevents flaps from equilibrating into structures that lead to duplications and deletions. Also possesses 5'-3' exonuclease activity on nicked or gapped double-stranded DNA, and exhibits RNase H activity. Also involved in replication and repair of rDNA and in repairing mitochondrial DNA.</text>
</comment>
<protein>
    <recommendedName>
        <fullName evidence="15">Flap endonuclease 1</fullName>
        <shortName evidence="15">FEN-1</shortName>
        <ecNumber evidence="15">3.1.-.-</ecNumber>
    </recommendedName>
    <alternativeName>
        <fullName evidence="15">Flap structure-specific endonuclease 1</fullName>
    </alternativeName>
</protein>
<dbReference type="Proteomes" id="UP001385951">
    <property type="component" value="Unassembled WGS sequence"/>
</dbReference>
<dbReference type="InterPro" id="IPR006084">
    <property type="entry name" value="XPG/Rad2"/>
</dbReference>
<dbReference type="GO" id="GO:0000287">
    <property type="term" value="F:magnesium ion binding"/>
    <property type="evidence" value="ECO:0007669"/>
    <property type="project" value="UniProtKB-UniRule"/>
</dbReference>
<dbReference type="InterPro" id="IPR029060">
    <property type="entry name" value="PIN-like_dom_sf"/>
</dbReference>
<evidence type="ECO:0000256" key="1">
    <source>
        <dbReference type="ARBA" id="ARBA00004173"/>
    </source>
</evidence>
<dbReference type="EC" id="3.1.-.-" evidence="15"/>
<dbReference type="CDD" id="cd09907">
    <property type="entry name" value="H3TH_FEN1-Euk"/>
    <property type="match status" value="1"/>
</dbReference>
<keyword evidence="10 15" id="KW-0460">Magnesium</keyword>
<comment type="subcellular location">
    <subcellularLocation>
        <location evidence="1 15">Mitochondrion</location>
    </subcellularLocation>
    <subcellularLocation>
        <location evidence="15">Nucleus</location>
        <location evidence="15">Nucleolus</location>
    </subcellularLocation>
    <subcellularLocation>
        <location evidence="15">Nucleus</location>
        <location evidence="15">Nucleoplasm</location>
    </subcellularLocation>
    <text evidence="15">Resides mostly in the nucleoli and relocalizes to the nucleoplasm upon DNA damage.</text>
</comment>
<dbReference type="InterPro" id="IPR008918">
    <property type="entry name" value="HhH2"/>
</dbReference>
<dbReference type="SUPFAM" id="SSF88723">
    <property type="entry name" value="PIN domain-like"/>
    <property type="match status" value="1"/>
</dbReference>
<evidence type="ECO:0000259" key="18">
    <source>
        <dbReference type="SMART" id="SM00484"/>
    </source>
</evidence>
<feature type="domain" description="XPG-I" evidence="18">
    <location>
        <begin position="147"/>
        <end position="219"/>
    </location>
</feature>
<dbReference type="FunFam" id="1.10.150.20:FF:000009">
    <property type="entry name" value="Flap endonuclease 1"/>
    <property type="match status" value="1"/>
</dbReference>
<evidence type="ECO:0000256" key="13">
    <source>
        <dbReference type="ARBA" id="ARBA00023242"/>
    </source>
</evidence>
<organism evidence="20 21">
    <name type="scientific">Cerrena zonata</name>
    <dbReference type="NCBI Taxonomy" id="2478898"/>
    <lineage>
        <taxon>Eukaryota</taxon>
        <taxon>Fungi</taxon>
        <taxon>Dikarya</taxon>
        <taxon>Basidiomycota</taxon>
        <taxon>Agaricomycotina</taxon>
        <taxon>Agaricomycetes</taxon>
        <taxon>Polyporales</taxon>
        <taxon>Cerrenaceae</taxon>
        <taxon>Cerrena</taxon>
    </lineage>
</organism>
<accession>A0AAW0FN80</accession>
<dbReference type="Pfam" id="PF00867">
    <property type="entry name" value="XPG_I"/>
    <property type="match status" value="1"/>
</dbReference>
<feature type="compositionally biased region" description="Basic residues" evidence="17">
    <location>
        <begin position="372"/>
        <end position="381"/>
    </location>
</feature>
<dbReference type="InterPro" id="IPR006085">
    <property type="entry name" value="XPG_DNA_repair_N"/>
</dbReference>
<dbReference type="PROSITE" id="PS00842">
    <property type="entry name" value="XPG_2"/>
    <property type="match status" value="1"/>
</dbReference>
<dbReference type="CDD" id="cd09867">
    <property type="entry name" value="PIN_FEN1"/>
    <property type="match status" value="1"/>
</dbReference>
<feature type="region of interest" description="Disordered" evidence="17">
    <location>
        <begin position="352"/>
        <end position="381"/>
    </location>
</feature>
<keyword evidence="21" id="KW-1185">Reference proteome</keyword>
<dbReference type="SMART" id="SM00484">
    <property type="entry name" value="XPGI"/>
    <property type="match status" value="1"/>
</dbReference>
<dbReference type="GO" id="GO:0017108">
    <property type="term" value="F:5'-flap endonuclease activity"/>
    <property type="evidence" value="ECO:0007669"/>
    <property type="project" value="UniProtKB-UniRule"/>
</dbReference>
<evidence type="ECO:0000256" key="10">
    <source>
        <dbReference type="ARBA" id="ARBA00022842"/>
    </source>
</evidence>
<dbReference type="InterPro" id="IPR019974">
    <property type="entry name" value="XPG_CS"/>
</dbReference>
<reference evidence="20 21" key="1">
    <citation type="submission" date="2022-09" db="EMBL/GenBank/DDBJ databases">
        <authorList>
            <person name="Palmer J.M."/>
        </authorList>
    </citation>
    <scope>NUCLEOTIDE SEQUENCE [LARGE SCALE GENOMIC DNA]</scope>
    <source>
        <strain evidence="20 21">DSM 7382</strain>
    </source>
</reference>
<evidence type="ECO:0000313" key="21">
    <source>
        <dbReference type="Proteomes" id="UP001385951"/>
    </source>
</evidence>
<keyword evidence="11 15" id="KW-0496">Mitochondrion</keyword>
<proteinExistence type="inferred from homology"/>
<keyword evidence="5 15" id="KW-0479">Metal-binding</keyword>